<evidence type="ECO:0000256" key="5">
    <source>
        <dbReference type="ARBA" id="ARBA00023298"/>
    </source>
</evidence>
<dbReference type="Gene3D" id="1.25.40.20">
    <property type="entry name" value="Ankyrin repeat-containing domain"/>
    <property type="match status" value="1"/>
</dbReference>
<keyword evidence="5" id="KW-0472">Membrane</keyword>
<evidence type="ECO:0008006" key="9">
    <source>
        <dbReference type="Google" id="ProtNLM"/>
    </source>
</evidence>
<evidence type="ECO:0000313" key="7">
    <source>
        <dbReference type="EMBL" id="CAD7668536.1"/>
    </source>
</evidence>
<dbReference type="PANTHER" id="PTHR24157:SF3">
    <property type="entry name" value="ANKYRIN REPEAT, SAM AND BASIC LEUCINE ZIPPER DOMAIN-CONTAINING PROTEIN 1"/>
    <property type="match status" value="1"/>
</dbReference>
<dbReference type="SMART" id="SM00248">
    <property type="entry name" value="ANK"/>
    <property type="match status" value="3"/>
</dbReference>
<dbReference type="Pfam" id="PF12796">
    <property type="entry name" value="Ank_2"/>
    <property type="match status" value="1"/>
</dbReference>
<organism evidence="7">
    <name type="scientific">Oppiella nova</name>
    <dbReference type="NCBI Taxonomy" id="334625"/>
    <lineage>
        <taxon>Eukaryota</taxon>
        <taxon>Metazoa</taxon>
        <taxon>Ecdysozoa</taxon>
        <taxon>Arthropoda</taxon>
        <taxon>Chelicerata</taxon>
        <taxon>Arachnida</taxon>
        <taxon>Acari</taxon>
        <taxon>Acariformes</taxon>
        <taxon>Sarcoptiformes</taxon>
        <taxon>Oribatida</taxon>
        <taxon>Brachypylina</taxon>
        <taxon>Oppioidea</taxon>
        <taxon>Oppiidae</taxon>
        <taxon>Oppiella</taxon>
    </lineage>
</organism>
<dbReference type="InterPro" id="IPR002110">
    <property type="entry name" value="Ankyrin_rpt"/>
</dbReference>
<evidence type="ECO:0000256" key="2">
    <source>
        <dbReference type="ARBA" id="ARBA00022483"/>
    </source>
</evidence>
<dbReference type="GO" id="GO:0044218">
    <property type="term" value="C:other organism cell membrane"/>
    <property type="evidence" value="ECO:0007669"/>
    <property type="project" value="UniProtKB-KW"/>
</dbReference>
<dbReference type="GO" id="GO:0006887">
    <property type="term" value="P:exocytosis"/>
    <property type="evidence" value="ECO:0007669"/>
    <property type="project" value="UniProtKB-KW"/>
</dbReference>
<feature type="repeat" description="ANK" evidence="6">
    <location>
        <begin position="1"/>
        <end position="27"/>
    </location>
</feature>
<evidence type="ECO:0000256" key="4">
    <source>
        <dbReference type="ARBA" id="ARBA00023028"/>
    </source>
</evidence>
<keyword evidence="3" id="KW-1052">Target cell membrane</keyword>
<keyword evidence="4" id="KW-0638">Presynaptic neurotoxin</keyword>
<dbReference type="PANTHER" id="PTHR24157">
    <property type="entry name" value="ANKYRIN REPEAT, SAM AND BASIC LEUCINE ZIPPER DOMAIN-CONTAINING PROTEIN 1"/>
    <property type="match status" value="1"/>
</dbReference>
<dbReference type="Proteomes" id="UP000728032">
    <property type="component" value="Unassembled WGS sequence"/>
</dbReference>
<keyword evidence="2" id="KW-0268">Exocytosis</keyword>
<evidence type="ECO:0000256" key="6">
    <source>
        <dbReference type="PROSITE-ProRule" id="PRU00023"/>
    </source>
</evidence>
<reference evidence="7" key="1">
    <citation type="submission" date="2020-11" db="EMBL/GenBank/DDBJ databases">
        <authorList>
            <person name="Tran Van P."/>
        </authorList>
    </citation>
    <scope>NUCLEOTIDE SEQUENCE</scope>
</reference>
<name>A0A7R9MUU4_9ACAR</name>
<protein>
    <recommendedName>
        <fullName evidence="9">Ankyrin repeat protein</fullName>
    </recommendedName>
</protein>
<dbReference type="EMBL" id="OC974111">
    <property type="protein sequence ID" value="CAD7668536.1"/>
    <property type="molecule type" value="Genomic_DNA"/>
</dbReference>
<dbReference type="OrthoDB" id="448455at2759"/>
<dbReference type="SUPFAM" id="SSF48403">
    <property type="entry name" value="Ankyrin repeat"/>
    <property type="match status" value="1"/>
</dbReference>
<evidence type="ECO:0000256" key="3">
    <source>
        <dbReference type="ARBA" id="ARBA00022537"/>
    </source>
</evidence>
<sequence>MYATNGGHKDIVHYLLERGADPNYHNDNSTPLMAVCGARSDVSEEDLIDCAKSLMKFGANVNALDKYGNSALIYAAKAGKCGLTQELIDNNAEINRANNEGWNVGIAEDIQ</sequence>
<evidence type="ECO:0000256" key="1">
    <source>
        <dbReference type="ARBA" id="ARBA00004175"/>
    </source>
</evidence>
<gene>
    <name evidence="7" type="ORF">ONB1V03_LOCUS23405</name>
</gene>
<evidence type="ECO:0000313" key="8">
    <source>
        <dbReference type="Proteomes" id="UP000728032"/>
    </source>
</evidence>
<dbReference type="PROSITE" id="PS50088">
    <property type="entry name" value="ANK_REPEAT"/>
    <property type="match status" value="2"/>
</dbReference>
<dbReference type="InterPro" id="IPR036770">
    <property type="entry name" value="Ankyrin_rpt-contain_sf"/>
</dbReference>
<keyword evidence="5" id="KW-1053">Target membrane</keyword>
<keyword evidence="6" id="KW-0040">ANK repeat</keyword>
<keyword evidence="8" id="KW-1185">Reference proteome</keyword>
<keyword evidence="4" id="KW-0528">Neurotoxin</keyword>
<feature type="repeat" description="ANK" evidence="6">
    <location>
        <begin position="67"/>
        <end position="99"/>
    </location>
</feature>
<proteinExistence type="predicted"/>
<dbReference type="AlphaFoldDB" id="A0A7R9MUU4"/>
<dbReference type="GO" id="GO:0071546">
    <property type="term" value="C:pi-body"/>
    <property type="evidence" value="ECO:0007669"/>
    <property type="project" value="TreeGrafter"/>
</dbReference>
<dbReference type="EMBL" id="CAJPVJ010059286">
    <property type="protein sequence ID" value="CAG2183985.1"/>
    <property type="molecule type" value="Genomic_DNA"/>
</dbReference>
<accession>A0A7R9MUU4</accession>
<dbReference type="PROSITE" id="PS50297">
    <property type="entry name" value="ANK_REP_REGION"/>
    <property type="match status" value="1"/>
</dbReference>
<dbReference type="GO" id="GO:0044231">
    <property type="term" value="C:host cell presynaptic membrane"/>
    <property type="evidence" value="ECO:0007669"/>
    <property type="project" value="UniProtKB-KW"/>
</dbReference>
<comment type="subcellular location">
    <subcellularLocation>
        <location evidence="1">Target cell membrane</location>
    </subcellularLocation>
</comment>
<keyword evidence="4" id="KW-0800">Toxin</keyword>